<evidence type="ECO:0000259" key="2">
    <source>
        <dbReference type="Pfam" id="PF13472"/>
    </source>
</evidence>
<dbReference type="RefSeq" id="WP_344095095.1">
    <property type="nucleotide sequence ID" value="NZ_BAAAOG010000004.1"/>
</dbReference>
<gene>
    <name evidence="3" type="ORF">GCM10009776_24870</name>
</gene>
<dbReference type="Proteomes" id="UP001499933">
    <property type="component" value="Unassembled WGS sequence"/>
</dbReference>
<accession>A0ABN2QZY9</accession>
<evidence type="ECO:0000313" key="4">
    <source>
        <dbReference type="Proteomes" id="UP001499933"/>
    </source>
</evidence>
<organism evidence="3 4">
    <name type="scientific">Microbacterium deminutum</name>
    <dbReference type="NCBI Taxonomy" id="344164"/>
    <lineage>
        <taxon>Bacteria</taxon>
        <taxon>Bacillati</taxon>
        <taxon>Actinomycetota</taxon>
        <taxon>Actinomycetes</taxon>
        <taxon>Micrococcales</taxon>
        <taxon>Microbacteriaceae</taxon>
        <taxon>Microbacterium</taxon>
    </lineage>
</organism>
<evidence type="ECO:0000313" key="3">
    <source>
        <dbReference type="EMBL" id="GAA1961212.1"/>
    </source>
</evidence>
<keyword evidence="3" id="KW-0378">Hydrolase</keyword>
<feature type="signal peptide" evidence="1">
    <location>
        <begin position="1"/>
        <end position="33"/>
    </location>
</feature>
<dbReference type="SUPFAM" id="SSF52266">
    <property type="entry name" value="SGNH hydrolase"/>
    <property type="match status" value="1"/>
</dbReference>
<keyword evidence="4" id="KW-1185">Reference proteome</keyword>
<name>A0ABN2QZY9_9MICO</name>
<dbReference type="Gene3D" id="3.40.50.1110">
    <property type="entry name" value="SGNH hydrolase"/>
    <property type="match status" value="1"/>
</dbReference>
<dbReference type="Pfam" id="PF13472">
    <property type="entry name" value="Lipase_GDSL_2"/>
    <property type="match status" value="1"/>
</dbReference>
<keyword evidence="1" id="KW-0732">Signal</keyword>
<dbReference type="InterPro" id="IPR036514">
    <property type="entry name" value="SGNH_hydro_sf"/>
</dbReference>
<reference evidence="3 4" key="1">
    <citation type="journal article" date="2019" name="Int. J. Syst. Evol. Microbiol.">
        <title>The Global Catalogue of Microorganisms (GCM) 10K type strain sequencing project: providing services to taxonomists for standard genome sequencing and annotation.</title>
        <authorList>
            <consortium name="The Broad Institute Genomics Platform"/>
            <consortium name="The Broad Institute Genome Sequencing Center for Infectious Disease"/>
            <person name="Wu L."/>
            <person name="Ma J."/>
        </authorList>
    </citation>
    <scope>NUCLEOTIDE SEQUENCE [LARGE SCALE GENOMIC DNA]</scope>
    <source>
        <strain evidence="3 4">JCM 14901</strain>
    </source>
</reference>
<dbReference type="InterPro" id="IPR013830">
    <property type="entry name" value="SGNH_hydro"/>
</dbReference>
<sequence>MRMSNRVRRTLAALAAAALVAIGSVSGAAAANAAPLPAPASITRMAALGDSISQALMTCSSLSGCPVNSWSTGSTASVNSHLLRLKAAGATSIVGYNDAVTGSQSSALDGQARNAVSSTQAAQYVTIEIGANDACTRTVAAMTPTATFKANVQAALTTLNSVKNPPQVFVASVPSLQRLYDVNKSSLSARFTWSLLGICQSMLANPTSTRAADVQRRAAVQQRVNEYNQALSDVCTPAMNCLYDGGAIANYAFARSDISTRDYFHPSLSGQANIAAVTWPKTQWGS</sequence>
<feature type="domain" description="SGNH hydrolase-type esterase" evidence="2">
    <location>
        <begin position="47"/>
        <end position="271"/>
    </location>
</feature>
<proteinExistence type="predicted"/>
<dbReference type="EMBL" id="BAAAOG010000004">
    <property type="protein sequence ID" value="GAA1961212.1"/>
    <property type="molecule type" value="Genomic_DNA"/>
</dbReference>
<feature type="chain" id="PRO_5046021635" evidence="1">
    <location>
        <begin position="34"/>
        <end position="286"/>
    </location>
</feature>
<dbReference type="GO" id="GO:0016787">
    <property type="term" value="F:hydrolase activity"/>
    <property type="evidence" value="ECO:0007669"/>
    <property type="project" value="UniProtKB-KW"/>
</dbReference>
<evidence type="ECO:0000256" key="1">
    <source>
        <dbReference type="SAM" id="SignalP"/>
    </source>
</evidence>
<comment type="caution">
    <text evidence="3">The sequence shown here is derived from an EMBL/GenBank/DDBJ whole genome shotgun (WGS) entry which is preliminary data.</text>
</comment>
<protein>
    <submittedName>
        <fullName evidence="3">SGNH/GDSL hydrolase family protein</fullName>
    </submittedName>
</protein>